<gene>
    <name evidence="1" type="ORF">ACFPEL_16595</name>
</gene>
<name>A0ABV9RL33_9PSEU</name>
<dbReference type="Proteomes" id="UP001595909">
    <property type="component" value="Unassembled WGS sequence"/>
</dbReference>
<dbReference type="EMBL" id="JBHSIM010000037">
    <property type="protein sequence ID" value="MFC4834036.1"/>
    <property type="molecule type" value="Genomic_DNA"/>
</dbReference>
<dbReference type="RefSeq" id="WP_274189361.1">
    <property type="nucleotide sequence ID" value="NZ_BAABHN010000037.1"/>
</dbReference>
<proteinExistence type="predicted"/>
<reference evidence="2" key="1">
    <citation type="journal article" date="2019" name="Int. J. Syst. Evol. Microbiol.">
        <title>The Global Catalogue of Microorganisms (GCM) 10K type strain sequencing project: providing services to taxonomists for standard genome sequencing and annotation.</title>
        <authorList>
            <consortium name="The Broad Institute Genomics Platform"/>
            <consortium name="The Broad Institute Genome Sequencing Center for Infectious Disease"/>
            <person name="Wu L."/>
            <person name="Ma J."/>
        </authorList>
    </citation>
    <scope>NUCLEOTIDE SEQUENCE [LARGE SCALE GENOMIC DNA]</scope>
    <source>
        <strain evidence="2">CCUG 50347</strain>
    </source>
</reference>
<comment type="caution">
    <text evidence="1">The sequence shown here is derived from an EMBL/GenBank/DDBJ whole genome shotgun (WGS) entry which is preliminary data.</text>
</comment>
<keyword evidence="2" id="KW-1185">Reference proteome</keyword>
<accession>A0ABV9RL33</accession>
<protein>
    <submittedName>
        <fullName evidence="1">2-thiouracil desulfurase family protein</fullName>
    </submittedName>
</protein>
<evidence type="ECO:0000313" key="1">
    <source>
        <dbReference type="EMBL" id="MFC4834036.1"/>
    </source>
</evidence>
<organism evidence="1 2">
    <name type="scientific">Actinomycetospora chibensis</name>
    <dbReference type="NCBI Taxonomy" id="663606"/>
    <lineage>
        <taxon>Bacteria</taxon>
        <taxon>Bacillati</taxon>
        <taxon>Actinomycetota</taxon>
        <taxon>Actinomycetes</taxon>
        <taxon>Pseudonocardiales</taxon>
        <taxon>Pseudonocardiaceae</taxon>
        <taxon>Actinomycetospora</taxon>
    </lineage>
</organism>
<sequence>MAERRRSEVAWETRLGDARGRRVVFLSHCLLNENTRYLGGAARPGCVREIVDACAEAGLGMVQLPCPEEQAWGGVHKRRLLRLYGSARWLPRPLRRAALPVLLAYTRWVYKRLARDAVRQIADYRRTGHEVVALVGVDGSPSCGVRRSLDIRVALERLAEADRESLTTDRVNAILRATSVPGEGMFTEQVRRRLRARRIGVRFVAHDLQRELDGEPSSAATALRDITGRR</sequence>
<evidence type="ECO:0000313" key="2">
    <source>
        <dbReference type="Proteomes" id="UP001595909"/>
    </source>
</evidence>